<proteinExistence type="predicted"/>
<accession>A0A3A9YXX1</accession>
<feature type="domain" description="Polysaccharide pyruvyl transferase" evidence="1">
    <location>
        <begin position="192"/>
        <end position="229"/>
    </location>
</feature>
<evidence type="ECO:0000313" key="2">
    <source>
        <dbReference type="EMBL" id="RKN40087.1"/>
    </source>
</evidence>
<comment type="caution">
    <text evidence="2">The sequence shown here is derived from an EMBL/GenBank/DDBJ whole genome shotgun (WGS) entry which is preliminary data.</text>
</comment>
<keyword evidence="3" id="KW-1185">Reference proteome</keyword>
<gene>
    <name evidence="2" type="ORF">D7294_19460</name>
</gene>
<dbReference type="OrthoDB" id="1491277at2"/>
<evidence type="ECO:0000313" key="3">
    <source>
        <dbReference type="Proteomes" id="UP000272474"/>
    </source>
</evidence>
<organism evidence="2 3">
    <name type="scientific">Streptomyces hoynatensis</name>
    <dbReference type="NCBI Taxonomy" id="1141874"/>
    <lineage>
        <taxon>Bacteria</taxon>
        <taxon>Bacillati</taxon>
        <taxon>Actinomycetota</taxon>
        <taxon>Actinomycetes</taxon>
        <taxon>Kitasatosporales</taxon>
        <taxon>Streptomycetaceae</taxon>
        <taxon>Streptomyces</taxon>
    </lineage>
</organism>
<dbReference type="EMBL" id="RBAL01000011">
    <property type="protein sequence ID" value="RKN40087.1"/>
    <property type="molecule type" value="Genomic_DNA"/>
</dbReference>
<dbReference type="RefSeq" id="WP_120681485.1">
    <property type="nucleotide sequence ID" value="NZ_RBAL01000011.1"/>
</dbReference>
<sequence length="298" mass="32038">MKRAGGRTLLTGWFSFVEGEATAGDLLALQRVRAVLDRHGQPYDVAFSPRFRPDGLSLDDARPADYDRLLFVCGPLHGPRLAELHERFAHCHRVAVGTSLVDAEDPAVTGFHTVLPRDGEGTTPALDLSLHAPRVARTPVVGVLLTRGQREYADRRMHETVAEAVTSWLAEAPCAPVMLESRLDTGDGTLCATADQLLSALERVDAVVTDRLHGLVLALRVGVPALAVDPVRGGAKVTAQAKACDWPALVPAERLERPRLDAWLEWCLDGGREQADRRRAALAGAADPADGLPAVLGI</sequence>
<name>A0A3A9YXX1_9ACTN</name>
<dbReference type="AlphaFoldDB" id="A0A3A9YXX1"/>
<keyword evidence="2" id="KW-0808">Transferase</keyword>
<dbReference type="Pfam" id="PF04230">
    <property type="entry name" value="PS_pyruv_trans"/>
    <property type="match status" value="1"/>
</dbReference>
<evidence type="ECO:0000259" key="1">
    <source>
        <dbReference type="Pfam" id="PF04230"/>
    </source>
</evidence>
<reference evidence="2 3" key="1">
    <citation type="journal article" date="2014" name="Int. J. Syst. Evol. Microbiol.">
        <title>Streptomyces hoynatensis sp. nov., isolated from deep marine sediment.</title>
        <authorList>
            <person name="Veyisoglu A."/>
            <person name="Sahin N."/>
        </authorList>
    </citation>
    <scope>NUCLEOTIDE SEQUENCE [LARGE SCALE GENOMIC DNA]</scope>
    <source>
        <strain evidence="2 3">KCTC 29097</strain>
    </source>
</reference>
<dbReference type="InterPro" id="IPR007345">
    <property type="entry name" value="Polysacch_pyruvyl_Trfase"/>
</dbReference>
<dbReference type="GO" id="GO:0016740">
    <property type="term" value="F:transferase activity"/>
    <property type="evidence" value="ECO:0007669"/>
    <property type="project" value="UniProtKB-KW"/>
</dbReference>
<protein>
    <submittedName>
        <fullName evidence="2">Polysaccharide pyruvyl transferase family protein</fullName>
    </submittedName>
</protein>
<dbReference type="Proteomes" id="UP000272474">
    <property type="component" value="Unassembled WGS sequence"/>
</dbReference>